<dbReference type="PROSITE" id="PS50112">
    <property type="entry name" value="PAS"/>
    <property type="match status" value="1"/>
</dbReference>
<dbReference type="InterPro" id="IPR035965">
    <property type="entry name" value="PAS-like_dom_sf"/>
</dbReference>
<dbReference type="InterPro" id="IPR000014">
    <property type="entry name" value="PAS"/>
</dbReference>
<dbReference type="RefSeq" id="WP_012862884.1">
    <property type="nucleotide sequence ID" value="NC_013517.1"/>
</dbReference>
<evidence type="ECO:0000259" key="5">
    <source>
        <dbReference type="PROSITE" id="PS50112"/>
    </source>
</evidence>
<dbReference type="Gene3D" id="3.30.450.20">
    <property type="entry name" value="PAS domain"/>
    <property type="match status" value="1"/>
</dbReference>
<dbReference type="SUPFAM" id="SSF53920">
    <property type="entry name" value="Fe-only hydrogenase"/>
    <property type="match status" value="1"/>
</dbReference>
<dbReference type="AlphaFoldDB" id="D1AQP2"/>
<dbReference type="SUPFAM" id="SSF55785">
    <property type="entry name" value="PYP-like sensor domain (PAS domain)"/>
    <property type="match status" value="1"/>
</dbReference>
<dbReference type="Pfam" id="PF04060">
    <property type="entry name" value="FeS"/>
    <property type="match status" value="1"/>
</dbReference>
<dbReference type="HOGENOM" id="CLU_027268_0_0_0"/>
<evidence type="ECO:0000259" key="7">
    <source>
        <dbReference type="PROSITE" id="PS51656"/>
    </source>
</evidence>
<evidence type="ECO:0000313" key="8">
    <source>
        <dbReference type="EMBL" id="ACZ10302.1"/>
    </source>
</evidence>
<dbReference type="InterPro" id="IPR017896">
    <property type="entry name" value="4Fe4S_Fe-S-bd"/>
</dbReference>
<dbReference type="Gene3D" id="1.10.15.40">
    <property type="entry name" value="Electron transport complex subunit B, putative Fe-S cluster"/>
    <property type="match status" value="1"/>
</dbReference>
<dbReference type="GO" id="GO:0051539">
    <property type="term" value="F:4 iron, 4 sulfur cluster binding"/>
    <property type="evidence" value="ECO:0007669"/>
    <property type="project" value="UniProtKB-KW"/>
</dbReference>
<keyword evidence="4" id="KW-0411">Iron-sulfur</keyword>
<protein>
    <submittedName>
        <fullName evidence="8">PAS/PAC sensor protein</fullName>
    </submittedName>
</protein>
<dbReference type="PROSITE" id="PS51656">
    <property type="entry name" value="4FE4S"/>
    <property type="match status" value="1"/>
</dbReference>
<keyword evidence="1" id="KW-0004">4Fe-4S</keyword>
<dbReference type="InterPro" id="IPR004108">
    <property type="entry name" value="Fe_hydrogenase_lsu_C"/>
</dbReference>
<dbReference type="STRING" id="526218.Sterm_3463"/>
<dbReference type="Gene3D" id="3.40.950.10">
    <property type="entry name" value="Fe-only Hydrogenase (Larger Subunit), Chain L, domain 3"/>
    <property type="match status" value="1"/>
</dbReference>
<evidence type="ECO:0000256" key="4">
    <source>
        <dbReference type="ARBA" id="ARBA00023014"/>
    </source>
</evidence>
<keyword evidence="2" id="KW-0479">Metal-binding</keyword>
<dbReference type="InterPro" id="IPR013767">
    <property type="entry name" value="PAS_fold"/>
</dbReference>
<dbReference type="Gene3D" id="3.30.70.20">
    <property type="match status" value="1"/>
</dbReference>
<dbReference type="KEGG" id="str:Sterm_3463"/>
<dbReference type="Proteomes" id="UP000000845">
    <property type="component" value="Chromosome"/>
</dbReference>
<keyword evidence="3" id="KW-0408">Iron</keyword>
<dbReference type="eggNOG" id="COG2221">
    <property type="taxonomic scope" value="Bacteria"/>
</dbReference>
<accession>D1AQP2</accession>
<dbReference type="SMART" id="SM00091">
    <property type="entry name" value="PAS"/>
    <property type="match status" value="1"/>
</dbReference>
<feature type="domain" description="PAS" evidence="5">
    <location>
        <begin position="410"/>
        <end position="480"/>
    </location>
</feature>
<dbReference type="eggNOG" id="COG3290">
    <property type="taxonomic scope" value="Bacteria"/>
</dbReference>
<reference evidence="9" key="1">
    <citation type="submission" date="2009-09" db="EMBL/GenBank/DDBJ databases">
        <title>The complete chromosome of Sebaldella termitidis ATCC 33386.</title>
        <authorList>
            <consortium name="US DOE Joint Genome Institute (JGI-PGF)"/>
            <person name="Lucas S."/>
            <person name="Copeland A."/>
            <person name="Lapidus A."/>
            <person name="Glavina del Rio T."/>
            <person name="Dalin E."/>
            <person name="Tice H."/>
            <person name="Bruce D."/>
            <person name="Goodwin L."/>
            <person name="Pitluck S."/>
            <person name="Kyrpides N."/>
            <person name="Mavromatis K."/>
            <person name="Ivanova N."/>
            <person name="Mikhailova N."/>
            <person name="Sims D."/>
            <person name="Meincke L."/>
            <person name="Brettin T."/>
            <person name="Detter J.C."/>
            <person name="Han C."/>
            <person name="Larimer F."/>
            <person name="Land M."/>
            <person name="Hauser L."/>
            <person name="Markowitz V."/>
            <person name="Cheng J.F."/>
            <person name="Hugenholtz P."/>
            <person name="Woyke T."/>
            <person name="Wu D."/>
            <person name="Eisen J.A."/>
        </authorList>
    </citation>
    <scope>NUCLEOTIDE SEQUENCE [LARGE SCALE GENOMIC DNA]</scope>
    <source>
        <strain evidence="9">ATCC 33386 / NCTC 11300</strain>
    </source>
</reference>
<dbReference type="EMBL" id="CP001739">
    <property type="protein sequence ID" value="ACZ10302.1"/>
    <property type="molecule type" value="Genomic_DNA"/>
</dbReference>
<evidence type="ECO:0000313" key="9">
    <source>
        <dbReference type="Proteomes" id="UP000000845"/>
    </source>
</evidence>
<dbReference type="InterPro" id="IPR050340">
    <property type="entry name" value="Cytosolic_Fe-S_CAF"/>
</dbReference>
<gene>
    <name evidence="8" type="ordered locus">Sterm_3463</name>
</gene>
<dbReference type="CDD" id="cd00130">
    <property type="entry name" value="PAS"/>
    <property type="match status" value="1"/>
</dbReference>
<evidence type="ECO:0000259" key="6">
    <source>
        <dbReference type="PROSITE" id="PS51379"/>
    </source>
</evidence>
<dbReference type="Pfam" id="PF00989">
    <property type="entry name" value="PAS"/>
    <property type="match status" value="1"/>
</dbReference>
<dbReference type="GO" id="GO:0046872">
    <property type="term" value="F:metal ion binding"/>
    <property type="evidence" value="ECO:0007669"/>
    <property type="project" value="UniProtKB-KW"/>
</dbReference>
<dbReference type="eggNOG" id="COG4624">
    <property type="taxonomic scope" value="Bacteria"/>
</dbReference>
<sequence length="576" mass="65579">MSYISVKSLNCKNCYKCLKYCTVKSIKYRNDKVEVIDEKCILCGECINICPQEAKKVISDIDKVKELVTNKNVKKIVSIAPSYISAYPDKNKLVSGLLKLGFDGVEETAVGAAYVTEEYKKLINKMEMDNILTSCCPTINLMISKYSPELINNLAPVLSPVLVHGKLIKEKYGPETSVIFIGPCLSKIYEINQDEDSRNVDFAITFQDLDKWLLDENINLETITPKEFDTDSPYSRVYPISQGILYDLKNHFKDKDSGDKISKYDLLSVSGLKDVENILNEISNGKIKNVFIEINACSNGCVNGPMMPKNRTSVLEDTIKIKRYAEEIKDNENKFDRNDLNKKFFNEKIEDFIPGEDKLKDILMQIGKIKKDDELNCGSCGYDTCRDKAIAVYQGKAELYMCLPYISEMAQSLSNVTLNVTPNYIIAVNEDMKIKEFNLAAQKLFKISRNDALNKYLFDFIDPSDFVKVFETQKDIRKKKVRYENLGITIIQTIVYVKDQKIAMGILKNITEEEENVEKMYNLKLDTVNMAQNVINKQMRVAQEIASLLGETTAETKVTLNKLKKLIINEGNNINE</sequence>
<evidence type="ECO:0000256" key="2">
    <source>
        <dbReference type="ARBA" id="ARBA00022723"/>
    </source>
</evidence>
<feature type="domain" description="4Fe-4S" evidence="7">
    <location>
        <begin position="358"/>
        <end position="419"/>
    </location>
</feature>
<reference evidence="8 9" key="2">
    <citation type="journal article" date="2010" name="Stand. Genomic Sci.">
        <title>Complete genome sequence of Sebaldella termitidis type strain (NCTC 11300).</title>
        <authorList>
            <person name="Harmon-Smith M."/>
            <person name="Celia L."/>
            <person name="Chertkov O."/>
            <person name="Lapidus A."/>
            <person name="Copeland A."/>
            <person name="Glavina Del Rio T."/>
            <person name="Nolan M."/>
            <person name="Lucas S."/>
            <person name="Tice H."/>
            <person name="Cheng J.F."/>
            <person name="Han C."/>
            <person name="Detter J.C."/>
            <person name="Bruce D."/>
            <person name="Goodwin L."/>
            <person name="Pitluck S."/>
            <person name="Pati A."/>
            <person name="Liolios K."/>
            <person name="Ivanova N."/>
            <person name="Mavromatis K."/>
            <person name="Mikhailova N."/>
            <person name="Chen A."/>
            <person name="Palaniappan K."/>
            <person name="Land M."/>
            <person name="Hauser L."/>
            <person name="Chang Y.J."/>
            <person name="Jeffries C.D."/>
            <person name="Brettin T."/>
            <person name="Goker M."/>
            <person name="Beck B."/>
            <person name="Bristow J."/>
            <person name="Eisen J.A."/>
            <person name="Markowitz V."/>
            <person name="Hugenholtz P."/>
            <person name="Kyrpides N.C."/>
            <person name="Klenk H.P."/>
            <person name="Chen F."/>
        </authorList>
    </citation>
    <scope>NUCLEOTIDE SEQUENCE [LARGE SCALE GENOMIC DNA]</scope>
    <source>
        <strain evidence="9">ATCC 33386 / NCTC 11300</strain>
    </source>
</reference>
<dbReference type="Pfam" id="PF02906">
    <property type="entry name" value="Fe_hyd_lg_C"/>
    <property type="match status" value="1"/>
</dbReference>
<dbReference type="PROSITE" id="PS51379">
    <property type="entry name" value="4FE4S_FER_2"/>
    <property type="match status" value="1"/>
</dbReference>
<keyword evidence="9" id="KW-1185">Reference proteome</keyword>
<feature type="domain" description="4Fe-4S ferredoxin-type" evidence="6">
    <location>
        <begin position="31"/>
        <end position="60"/>
    </location>
</feature>
<dbReference type="InterPro" id="IPR017900">
    <property type="entry name" value="4Fe4S_Fe_S_CS"/>
</dbReference>
<dbReference type="GO" id="GO:0006355">
    <property type="term" value="P:regulation of DNA-templated transcription"/>
    <property type="evidence" value="ECO:0007669"/>
    <property type="project" value="InterPro"/>
</dbReference>
<dbReference type="SUPFAM" id="SSF54862">
    <property type="entry name" value="4Fe-4S ferredoxins"/>
    <property type="match status" value="1"/>
</dbReference>
<dbReference type="InterPro" id="IPR009016">
    <property type="entry name" value="Fe_hydrogenase"/>
</dbReference>
<evidence type="ECO:0000256" key="1">
    <source>
        <dbReference type="ARBA" id="ARBA00022485"/>
    </source>
</evidence>
<dbReference type="PROSITE" id="PS00198">
    <property type="entry name" value="4FE4S_FER_1"/>
    <property type="match status" value="1"/>
</dbReference>
<proteinExistence type="predicted"/>
<dbReference type="PANTHER" id="PTHR11615">
    <property type="entry name" value="NITRATE, FORMATE, IRON DEHYDROGENASE"/>
    <property type="match status" value="1"/>
</dbReference>
<dbReference type="InterPro" id="IPR007202">
    <property type="entry name" value="4Fe-4S_dom"/>
</dbReference>
<evidence type="ECO:0000256" key="3">
    <source>
        <dbReference type="ARBA" id="ARBA00023004"/>
    </source>
</evidence>
<dbReference type="Pfam" id="PF13237">
    <property type="entry name" value="Fer4_10"/>
    <property type="match status" value="1"/>
</dbReference>
<name>D1AQP2_SEBTE</name>
<organism evidence="8 9">
    <name type="scientific">Sebaldella termitidis (strain ATCC 33386 / NCTC 11300)</name>
    <dbReference type="NCBI Taxonomy" id="526218"/>
    <lineage>
        <taxon>Bacteria</taxon>
        <taxon>Fusobacteriati</taxon>
        <taxon>Fusobacteriota</taxon>
        <taxon>Fusobacteriia</taxon>
        <taxon>Fusobacteriales</taxon>
        <taxon>Leptotrichiaceae</taxon>
        <taxon>Sebaldella</taxon>
    </lineage>
</organism>